<organism evidence="11 12">
    <name type="scientific">Cardiosporidium cionae</name>
    <dbReference type="NCBI Taxonomy" id="476202"/>
    <lineage>
        <taxon>Eukaryota</taxon>
        <taxon>Sar</taxon>
        <taxon>Alveolata</taxon>
        <taxon>Apicomplexa</taxon>
        <taxon>Aconoidasida</taxon>
        <taxon>Nephromycida</taxon>
        <taxon>Cardiosporidium</taxon>
    </lineage>
</organism>
<gene>
    <name evidence="11" type="ORF">IE077_002043</name>
</gene>
<keyword evidence="8 10" id="KW-1133">Transmembrane helix</keyword>
<dbReference type="InterPro" id="IPR004856">
    <property type="entry name" value="Glyco_trans_ALG6/ALG8"/>
</dbReference>
<protein>
    <recommendedName>
        <fullName evidence="10">Alpha-1,3-glucosyltransferase</fullName>
        <ecNumber evidence="10">2.4.1.-</ecNumber>
    </recommendedName>
</protein>
<feature type="transmembrane region" description="Helical" evidence="10">
    <location>
        <begin position="493"/>
        <end position="514"/>
    </location>
</feature>
<feature type="transmembrane region" description="Helical" evidence="10">
    <location>
        <begin position="429"/>
        <end position="447"/>
    </location>
</feature>
<comment type="pathway">
    <text evidence="2 10">Protein modification; protein glycosylation.</text>
</comment>
<evidence type="ECO:0000256" key="6">
    <source>
        <dbReference type="ARBA" id="ARBA00022692"/>
    </source>
</evidence>
<evidence type="ECO:0000256" key="7">
    <source>
        <dbReference type="ARBA" id="ARBA00022824"/>
    </source>
</evidence>
<feature type="transmembrane region" description="Helical" evidence="10">
    <location>
        <begin position="372"/>
        <end position="393"/>
    </location>
</feature>
<evidence type="ECO:0000256" key="9">
    <source>
        <dbReference type="ARBA" id="ARBA00023136"/>
    </source>
</evidence>
<dbReference type="Pfam" id="PF03155">
    <property type="entry name" value="Alg6_Alg8"/>
    <property type="match status" value="1"/>
</dbReference>
<dbReference type="PANTHER" id="PTHR12413:SF1">
    <property type="entry name" value="DOLICHYL PYROPHOSPHATE MAN9GLCNAC2 ALPHA-1,3-GLUCOSYLTRANSFERASE"/>
    <property type="match status" value="1"/>
</dbReference>
<keyword evidence="5 10" id="KW-0808">Transferase</keyword>
<proteinExistence type="inferred from homology"/>
<dbReference type="Proteomes" id="UP000823046">
    <property type="component" value="Unassembled WGS sequence"/>
</dbReference>
<dbReference type="SUPFAM" id="SSF54495">
    <property type="entry name" value="UBC-like"/>
    <property type="match status" value="1"/>
</dbReference>
<sequence length="554" mass="63951">MQIRQRISAGVGGHPVDTSTAKSNEVRRSIFVARCNQEISRIQERANIKGVYISLPDVLNFPLEESDYPPQDGSESFKAYRVYISFTDAFFKDLYSTHCASLAAFTPRDPSKTALPVFPDWLYHLDIAEFWLELYESYPFESPLLHCRSFPAILGQGATDSITLLSPEQTTRRILKEEWSPSITLTCILNRIADYVTEQTHLLFNDFQVPSKVMPSRLQQRNALFTPSDSLQKSESSVPDKGFYEGSHIFKIFKALDDSFSHRSILLVLVLLFLIFLRVTVGLGSYSGEGERETGFGDYEAQRHWMELTLHTPLQKWYGSTPEFPSSWWPLDYPPLSAYHAYIFGKLSSLYEPSSMIPVSSRGYETASHKYFMRWTVILSDLLFMFSGAAYYWFFIYPKVESIQWMSQTRFFLLLLSCPVFVLVDHGHFQYNCVALGLFLWAICFMAKRQPLAASVAFMLSLLFKQTMLYYAPSFFFILLGVSLRKVSSTDFFMNKCTVCLILLFFNSFEYIWYTMESTESSLSYYYPSFIPTGNNSDRHNFTGLPSFPTEWFR</sequence>
<dbReference type="InterPro" id="IPR016135">
    <property type="entry name" value="UBQ-conjugating_enzyme/RWD"/>
</dbReference>
<comment type="caution">
    <text evidence="11">The sequence shown here is derived from an EMBL/GenBank/DDBJ whole genome shotgun (WGS) entry which is preliminary data.</text>
</comment>
<evidence type="ECO:0000256" key="3">
    <source>
        <dbReference type="ARBA" id="ARBA00008715"/>
    </source>
</evidence>
<keyword evidence="9 10" id="KW-0472">Membrane</keyword>
<evidence type="ECO:0000313" key="11">
    <source>
        <dbReference type="EMBL" id="KAF8821420.1"/>
    </source>
</evidence>
<evidence type="ECO:0000313" key="12">
    <source>
        <dbReference type="Proteomes" id="UP000823046"/>
    </source>
</evidence>
<feature type="transmembrane region" description="Helical" evidence="10">
    <location>
        <begin position="405"/>
        <end position="423"/>
    </location>
</feature>
<evidence type="ECO:0000256" key="2">
    <source>
        <dbReference type="ARBA" id="ARBA00004922"/>
    </source>
</evidence>
<keyword evidence="4 10" id="KW-0328">Glycosyltransferase</keyword>
<keyword evidence="12" id="KW-1185">Reference proteome</keyword>
<evidence type="ECO:0000256" key="10">
    <source>
        <dbReference type="RuleBase" id="RU363110"/>
    </source>
</evidence>
<feature type="transmembrane region" description="Helical" evidence="10">
    <location>
        <begin position="468"/>
        <end position="487"/>
    </location>
</feature>
<evidence type="ECO:0000256" key="8">
    <source>
        <dbReference type="ARBA" id="ARBA00022989"/>
    </source>
</evidence>
<keyword evidence="7 10" id="KW-0256">Endoplasmic reticulum</keyword>
<accession>A0ABQ7JBP3</accession>
<evidence type="ECO:0000256" key="1">
    <source>
        <dbReference type="ARBA" id="ARBA00004477"/>
    </source>
</evidence>
<evidence type="ECO:0000256" key="5">
    <source>
        <dbReference type="ARBA" id="ARBA00022679"/>
    </source>
</evidence>
<evidence type="ECO:0000256" key="4">
    <source>
        <dbReference type="ARBA" id="ARBA00022676"/>
    </source>
</evidence>
<dbReference type="EMBL" id="JADAQX010000182">
    <property type="protein sequence ID" value="KAF8821420.1"/>
    <property type="molecule type" value="Genomic_DNA"/>
</dbReference>
<keyword evidence="6 10" id="KW-0812">Transmembrane</keyword>
<comment type="similarity">
    <text evidence="3 10">Belongs to the ALG6/ALG8 glucosyltransferase family.</text>
</comment>
<comment type="caution">
    <text evidence="10">Lacks conserved residue(s) required for the propagation of feature annotation.</text>
</comment>
<feature type="transmembrane region" description="Helical" evidence="10">
    <location>
        <begin position="264"/>
        <end position="286"/>
    </location>
</feature>
<comment type="subcellular location">
    <subcellularLocation>
        <location evidence="1 10">Endoplasmic reticulum membrane</location>
        <topology evidence="1 10">Multi-pass membrane protein</topology>
    </subcellularLocation>
</comment>
<name>A0ABQ7JBP3_9APIC</name>
<dbReference type="EC" id="2.4.1.-" evidence="10"/>
<dbReference type="PANTHER" id="PTHR12413">
    <property type="entry name" value="DOLICHYL GLYCOSYLTRANSFERASE"/>
    <property type="match status" value="1"/>
</dbReference>
<reference evidence="11 12" key="1">
    <citation type="journal article" date="2020" name="bioRxiv">
        <title>Metabolic contributions of an alphaproteobacterial endosymbiont in the apicomplexan Cardiosporidium cionae.</title>
        <authorList>
            <person name="Hunter E.S."/>
            <person name="Paight C.J."/>
            <person name="Lane C.E."/>
        </authorList>
    </citation>
    <scope>NUCLEOTIDE SEQUENCE [LARGE SCALE GENOMIC DNA]</scope>
    <source>
        <strain evidence="11">ESH_2018</strain>
    </source>
</reference>